<keyword evidence="3" id="KW-1185">Reference proteome</keyword>
<dbReference type="InterPro" id="IPR048851">
    <property type="entry name" value="PaaA2_dom"/>
</dbReference>
<evidence type="ECO:0000313" key="3">
    <source>
        <dbReference type="Proteomes" id="UP000321272"/>
    </source>
</evidence>
<gene>
    <name evidence="2" type="ORF">FGL86_17185</name>
</gene>
<dbReference type="RefSeq" id="WP_147185904.1">
    <property type="nucleotide sequence ID" value="NZ_CP042382.1"/>
</dbReference>
<accession>A0A5B8SWU9</accession>
<dbReference type="KEGG" id="paur:FGL86_17185"/>
<sequence>MSKPLSPIVSEFETQEQAESYDRWFREQVRSSLDDPRPSIPHDEAMAKIEAIIQEAERKQRARA</sequence>
<reference evidence="2 3" key="1">
    <citation type="submission" date="2019-06" db="EMBL/GenBank/DDBJ databases">
        <title>Genome analyses of bacteria isolated from kimchi.</title>
        <authorList>
            <person name="Lee S."/>
            <person name="Ahn S."/>
            <person name="Roh S."/>
        </authorList>
    </citation>
    <scope>NUCLEOTIDE SEQUENCE [LARGE SCALE GENOMIC DNA]</scope>
    <source>
        <strain evidence="2 3">CBA4606</strain>
    </source>
</reference>
<dbReference type="OrthoDB" id="3174560at2"/>
<dbReference type="AlphaFoldDB" id="A0A5B8SWU9"/>
<evidence type="ECO:0000313" key="2">
    <source>
        <dbReference type="EMBL" id="QEA40637.1"/>
    </source>
</evidence>
<organism evidence="2 3">
    <name type="scientific">Pistricoccus aurantiacus</name>
    <dbReference type="NCBI Taxonomy" id="1883414"/>
    <lineage>
        <taxon>Bacteria</taxon>
        <taxon>Pseudomonadati</taxon>
        <taxon>Pseudomonadota</taxon>
        <taxon>Gammaproteobacteria</taxon>
        <taxon>Oceanospirillales</taxon>
        <taxon>Halomonadaceae</taxon>
        <taxon>Pistricoccus</taxon>
    </lineage>
</organism>
<protein>
    <submittedName>
        <fullName evidence="2">Stability determinant</fullName>
    </submittedName>
</protein>
<dbReference type="Gene3D" id="6.20.450.20">
    <property type="match status" value="1"/>
</dbReference>
<dbReference type="Proteomes" id="UP000321272">
    <property type="component" value="Chromosome"/>
</dbReference>
<name>A0A5B8SWU9_9GAMM</name>
<proteinExistence type="predicted"/>
<dbReference type="EMBL" id="CP042382">
    <property type="protein sequence ID" value="QEA40637.1"/>
    <property type="molecule type" value="Genomic_DNA"/>
</dbReference>
<evidence type="ECO:0000259" key="1">
    <source>
        <dbReference type="Pfam" id="PF21217"/>
    </source>
</evidence>
<feature type="domain" description="Stability determinant" evidence="1">
    <location>
        <begin position="16"/>
        <end position="47"/>
    </location>
</feature>
<dbReference type="Pfam" id="PF21217">
    <property type="entry name" value="PaaA2"/>
    <property type="match status" value="1"/>
</dbReference>